<proteinExistence type="predicted"/>
<feature type="region of interest" description="Disordered" evidence="1">
    <location>
        <begin position="27"/>
        <end position="47"/>
    </location>
</feature>
<feature type="region of interest" description="Disordered" evidence="1">
    <location>
        <begin position="78"/>
        <end position="109"/>
    </location>
</feature>
<protein>
    <submittedName>
        <fullName evidence="2">Putative ATP-grasp target RiPP</fullName>
    </submittedName>
</protein>
<dbReference type="AlphaFoldDB" id="A0A841BHC5"/>
<organism evidence="2 3">
    <name type="scientific">Amycolatopsis umgeniensis</name>
    <dbReference type="NCBI Taxonomy" id="336628"/>
    <lineage>
        <taxon>Bacteria</taxon>
        <taxon>Bacillati</taxon>
        <taxon>Actinomycetota</taxon>
        <taxon>Actinomycetes</taxon>
        <taxon>Pseudonocardiales</taxon>
        <taxon>Pseudonocardiaceae</taxon>
        <taxon>Amycolatopsis</taxon>
    </lineage>
</organism>
<sequence length="109" mass="11477">MTVANIEVAVADPLAPSSAQFALDGTSFTARRDDLPSPAGMRPWGLRRARAAGPGRVLPPWSYDPVQQKAVDVAGRPVIESPIMGDPSADTTSTVDGEDGPSSEDWDND</sequence>
<dbReference type="Proteomes" id="UP000580861">
    <property type="component" value="Unassembled WGS sequence"/>
</dbReference>
<reference evidence="2 3" key="1">
    <citation type="submission" date="2020-08" db="EMBL/GenBank/DDBJ databases">
        <title>Sequencing the genomes of 1000 actinobacteria strains.</title>
        <authorList>
            <person name="Klenk H.-P."/>
        </authorList>
    </citation>
    <scope>NUCLEOTIDE SEQUENCE [LARGE SCALE GENOMIC DNA]</scope>
    <source>
        <strain evidence="2 3">DSM 45272</strain>
    </source>
</reference>
<accession>A0A841BHC5</accession>
<comment type="caution">
    <text evidence="2">The sequence shown here is derived from an EMBL/GenBank/DDBJ whole genome shotgun (WGS) entry which is preliminary data.</text>
</comment>
<dbReference type="InterPro" id="IPR026496">
    <property type="entry name" value="GRASP_targ"/>
</dbReference>
<feature type="compositionally biased region" description="Acidic residues" evidence="1">
    <location>
        <begin position="96"/>
        <end position="109"/>
    </location>
</feature>
<keyword evidence="3" id="KW-1185">Reference proteome</keyword>
<evidence type="ECO:0000313" key="3">
    <source>
        <dbReference type="Proteomes" id="UP000580861"/>
    </source>
</evidence>
<dbReference type="NCBIfam" id="TIGR04186">
    <property type="entry name" value="GRASP_targ"/>
    <property type="match status" value="1"/>
</dbReference>
<evidence type="ECO:0000256" key="1">
    <source>
        <dbReference type="SAM" id="MobiDB-lite"/>
    </source>
</evidence>
<name>A0A841BHC5_9PSEU</name>
<dbReference type="EMBL" id="JACHMX010000001">
    <property type="protein sequence ID" value="MBB5858301.1"/>
    <property type="molecule type" value="Genomic_DNA"/>
</dbReference>
<evidence type="ECO:0000313" key="2">
    <source>
        <dbReference type="EMBL" id="MBB5858301.1"/>
    </source>
</evidence>
<dbReference type="RefSeq" id="WP_184905096.1">
    <property type="nucleotide sequence ID" value="NZ_JACHMX010000001.1"/>
</dbReference>
<gene>
    <name evidence="2" type="ORF">HDA45_008388</name>
</gene>